<accession>A0A1D2N687</accession>
<proteinExistence type="predicted"/>
<evidence type="ECO:0000256" key="2">
    <source>
        <dbReference type="ARBA" id="ARBA00022723"/>
    </source>
</evidence>
<organism evidence="8 9">
    <name type="scientific">Orchesella cincta</name>
    <name type="common">Springtail</name>
    <name type="synonym">Podura cincta</name>
    <dbReference type="NCBI Taxonomy" id="48709"/>
    <lineage>
        <taxon>Eukaryota</taxon>
        <taxon>Metazoa</taxon>
        <taxon>Ecdysozoa</taxon>
        <taxon>Arthropoda</taxon>
        <taxon>Hexapoda</taxon>
        <taxon>Collembola</taxon>
        <taxon>Entomobryomorpha</taxon>
        <taxon>Entomobryoidea</taxon>
        <taxon>Orchesellidae</taxon>
        <taxon>Orchesellinae</taxon>
        <taxon>Orchesella</taxon>
    </lineage>
</organism>
<evidence type="ECO:0000259" key="6">
    <source>
        <dbReference type="Pfam" id="PF01753"/>
    </source>
</evidence>
<protein>
    <submittedName>
        <fullName evidence="8">Putative histone-binding protein lin-53</fullName>
    </submittedName>
</protein>
<dbReference type="InterPro" id="IPR022052">
    <property type="entry name" value="Histone-bd_RBBP4-like_N"/>
</dbReference>
<keyword evidence="3" id="KW-0677">Repeat</keyword>
<dbReference type="InterPro" id="IPR002893">
    <property type="entry name" value="Znf_MYND"/>
</dbReference>
<keyword evidence="4" id="KW-0863">Zinc-finger</keyword>
<dbReference type="Proteomes" id="UP000094527">
    <property type="component" value="Unassembled WGS sequence"/>
</dbReference>
<evidence type="ECO:0000256" key="4">
    <source>
        <dbReference type="ARBA" id="ARBA00022771"/>
    </source>
</evidence>
<evidence type="ECO:0000313" key="9">
    <source>
        <dbReference type="Proteomes" id="UP000094527"/>
    </source>
</evidence>
<dbReference type="Pfam" id="PF12265">
    <property type="entry name" value="CAF1C_H4-bd"/>
    <property type="match status" value="1"/>
</dbReference>
<dbReference type="PANTHER" id="PTHR22850">
    <property type="entry name" value="WD40 REPEAT FAMILY"/>
    <property type="match status" value="1"/>
</dbReference>
<dbReference type="InterPro" id="IPR015943">
    <property type="entry name" value="WD40/YVTN_repeat-like_dom_sf"/>
</dbReference>
<evidence type="ECO:0000256" key="5">
    <source>
        <dbReference type="ARBA" id="ARBA00022833"/>
    </source>
</evidence>
<dbReference type="EMBL" id="LJIJ01000206">
    <property type="protein sequence ID" value="ODN00476.1"/>
    <property type="molecule type" value="Genomic_DNA"/>
</dbReference>
<name>A0A1D2N687_ORCCI</name>
<dbReference type="Gene3D" id="2.130.10.10">
    <property type="entry name" value="YVTN repeat-like/Quinoprotein amine dehydrogenase"/>
    <property type="match status" value="1"/>
</dbReference>
<gene>
    <name evidence="8" type="ORF">Ocin01_06239</name>
</gene>
<feature type="domain" description="MYND-type" evidence="6">
    <location>
        <begin position="165"/>
        <end position="193"/>
    </location>
</feature>
<feature type="domain" description="Histone-binding protein RBBP4-like N-terminal" evidence="7">
    <location>
        <begin position="206"/>
        <end position="274"/>
    </location>
</feature>
<keyword evidence="1" id="KW-0853">WD repeat</keyword>
<dbReference type="STRING" id="48709.A0A1D2N687"/>
<dbReference type="SUPFAM" id="SSF144232">
    <property type="entry name" value="HIT/MYND zinc finger-like"/>
    <property type="match status" value="1"/>
</dbReference>
<comment type="caution">
    <text evidence="8">The sequence shown here is derived from an EMBL/GenBank/DDBJ whole genome shotgun (WGS) entry which is preliminary data.</text>
</comment>
<evidence type="ECO:0000259" key="7">
    <source>
        <dbReference type="Pfam" id="PF12265"/>
    </source>
</evidence>
<dbReference type="OrthoDB" id="427795at2759"/>
<dbReference type="Pfam" id="PF01753">
    <property type="entry name" value="zf-MYND"/>
    <property type="match status" value="1"/>
</dbReference>
<keyword evidence="9" id="KW-1185">Reference proteome</keyword>
<evidence type="ECO:0000256" key="1">
    <source>
        <dbReference type="ARBA" id="ARBA00022574"/>
    </source>
</evidence>
<dbReference type="AlphaFoldDB" id="A0A1D2N687"/>
<dbReference type="InterPro" id="IPR050459">
    <property type="entry name" value="WD_repeat_RBAP46/RBAP48/MSI1"/>
</dbReference>
<dbReference type="Gene3D" id="6.10.140.2220">
    <property type="match status" value="1"/>
</dbReference>
<dbReference type="GO" id="GO:0008270">
    <property type="term" value="F:zinc ion binding"/>
    <property type="evidence" value="ECO:0007669"/>
    <property type="project" value="UniProtKB-KW"/>
</dbReference>
<reference evidence="8 9" key="1">
    <citation type="journal article" date="2016" name="Genome Biol. Evol.">
        <title>Gene Family Evolution Reflects Adaptation to Soil Environmental Stressors in the Genome of the Collembolan Orchesella cincta.</title>
        <authorList>
            <person name="Faddeeva-Vakhrusheva A."/>
            <person name="Derks M.F."/>
            <person name="Anvar S.Y."/>
            <person name="Agamennone V."/>
            <person name="Suring W."/>
            <person name="Smit S."/>
            <person name="van Straalen N.M."/>
            <person name="Roelofs D."/>
        </authorList>
    </citation>
    <scope>NUCLEOTIDE SEQUENCE [LARGE SCALE GENOMIC DNA]</scope>
    <source>
        <tissue evidence="8">Mixed pool</tissue>
    </source>
</reference>
<keyword evidence="2" id="KW-0479">Metal-binding</keyword>
<evidence type="ECO:0000256" key="3">
    <source>
        <dbReference type="ARBA" id="ARBA00022737"/>
    </source>
</evidence>
<sequence>MSSVNGHRSQKMKGGEGVVLTTSGDGVVEVKRENGAVSQLNGFGMGEQKLELNGNKKQNAVTIPNGGKGMETDEDTMMSAIEEIRISEGMDVDEEMPVGVSANGSASKNGMAMGNGANSSNGNLLPARMDEDPMMNGLVNPPPPPLLPPKCANGKLVCALDGSPGFPCKRCHRVFYCSESHRKQHYDEHQPDCKTVSSLEVIGYEEEYSMWLKHAAPHLYDVCLNFVLVWPSLSVQWLPEIVERENNILRHHLLLGTMTNQEQNHLLICGIDVPERNKTDNVSDHASKYSGTMYVLKRINHEAEVNRARYMPQDSNIVATKSSSPEVFIFDCSKYPEVPEDSKFSPLLRLRGHQKEG</sequence>
<evidence type="ECO:0000313" key="8">
    <source>
        <dbReference type="EMBL" id="ODN00476.1"/>
    </source>
</evidence>
<keyword evidence="5" id="KW-0862">Zinc</keyword>